<dbReference type="CDD" id="cd00887">
    <property type="entry name" value="MoeA"/>
    <property type="match status" value="1"/>
</dbReference>
<dbReference type="InterPro" id="IPR036425">
    <property type="entry name" value="MoaB/Mog-like_dom_sf"/>
</dbReference>
<dbReference type="InterPro" id="IPR005110">
    <property type="entry name" value="MoeA_linker/N"/>
</dbReference>
<dbReference type="SUPFAM" id="SSF53218">
    <property type="entry name" value="Molybdenum cofactor biosynthesis proteins"/>
    <property type="match status" value="1"/>
</dbReference>
<dbReference type="GO" id="GO:0046872">
    <property type="term" value="F:metal ion binding"/>
    <property type="evidence" value="ECO:0007669"/>
    <property type="project" value="UniProtKB-UniRule"/>
</dbReference>
<dbReference type="EC" id="2.10.1.1" evidence="11"/>
<evidence type="ECO:0000256" key="9">
    <source>
        <dbReference type="ARBA" id="ARBA00023150"/>
    </source>
</evidence>
<keyword evidence="14" id="KW-1185">Reference proteome</keyword>
<evidence type="ECO:0000256" key="1">
    <source>
        <dbReference type="ARBA" id="ARBA00001946"/>
    </source>
</evidence>
<evidence type="ECO:0000259" key="12">
    <source>
        <dbReference type="SMART" id="SM00852"/>
    </source>
</evidence>
<dbReference type="GO" id="GO:0006777">
    <property type="term" value="P:Mo-molybdopterin cofactor biosynthetic process"/>
    <property type="evidence" value="ECO:0007669"/>
    <property type="project" value="UniProtKB-UniRule"/>
</dbReference>
<dbReference type="AlphaFoldDB" id="A0A2Y8ZS32"/>
<sequence length="392" mass="39911">MLTPEEYRTLLCERVPLLPVVEVPPAQAVGSTLAADVTSRVLLPGFDNSAMDGYAVRAADLPATLPVSLDIPAGDTRSLTVPAGTCARIMTGAALPAGVDAVVQVENVVVSGSSVQFPTTVAVGTAVRSAGSDVRPGDVVLTAGTRVAPTQLPALVSCGAHSLSVRRPARVAVVSTGDELREAGSDLLPGQLVDSNGPTIAALARAAGHEVTFVGRVGDTADEVRRVLTSVADRADVIITSGGVSAGAYEPLKLAFQDSGELDFYSVAMQPGKPQGFGILDGTPVFALPGNPVSVVVSFLVLVVPALRAMSGDTAPLRTIRAQAAAPWRRVDHRAQFARVRFTPDGGVEPAGGHGSHLIGGLAGADGLAIVPAGSPDIAVGDWVAVIPFPGR</sequence>
<dbReference type="FunFam" id="2.170.190.11:FF:000001">
    <property type="entry name" value="Molybdopterin molybdenumtransferase"/>
    <property type="match status" value="1"/>
</dbReference>
<organism evidence="13 14">
    <name type="scientific">Branchiibius hedensis</name>
    <dbReference type="NCBI Taxonomy" id="672460"/>
    <lineage>
        <taxon>Bacteria</taxon>
        <taxon>Bacillati</taxon>
        <taxon>Actinomycetota</taxon>
        <taxon>Actinomycetes</taxon>
        <taxon>Micrococcales</taxon>
        <taxon>Dermacoccaceae</taxon>
        <taxon>Branchiibius</taxon>
    </lineage>
</organism>
<evidence type="ECO:0000256" key="3">
    <source>
        <dbReference type="ARBA" id="ARBA00005046"/>
    </source>
</evidence>
<keyword evidence="6 11" id="KW-0808">Transferase</keyword>
<feature type="domain" description="MoaB/Mog" evidence="12">
    <location>
        <begin position="172"/>
        <end position="309"/>
    </location>
</feature>
<dbReference type="SUPFAM" id="SSF63882">
    <property type="entry name" value="MoeA N-terminal region -like"/>
    <property type="match status" value="1"/>
</dbReference>
<dbReference type="NCBIfam" id="TIGR00177">
    <property type="entry name" value="molyb_syn"/>
    <property type="match status" value="1"/>
</dbReference>
<evidence type="ECO:0000256" key="4">
    <source>
        <dbReference type="ARBA" id="ARBA00010763"/>
    </source>
</evidence>
<keyword evidence="9 11" id="KW-0501">Molybdenum cofactor biosynthesis</keyword>
<protein>
    <recommendedName>
        <fullName evidence="11">Molybdopterin molybdenumtransferase</fullName>
        <ecNumber evidence="11">2.10.1.1</ecNumber>
    </recommendedName>
</protein>
<evidence type="ECO:0000256" key="10">
    <source>
        <dbReference type="ARBA" id="ARBA00047317"/>
    </source>
</evidence>
<dbReference type="Gene3D" id="3.40.980.10">
    <property type="entry name" value="MoaB/Mog-like domain"/>
    <property type="match status" value="1"/>
</dbReference>
<keyword evidence="5 11" id="KW-0500">Molybdenum</keyword>
<dbReference type="OrthoDB" id="9804758at2"/>
<keyword evidence="8 11" id="KW-0460">Magnesium</keyword>
<proteinExistence type="inferred from homology"/>
<dbReference type="SUPFAM" id="SSF63867">
    <property type="entry name" value="MoeA C-terminal domain-like"/>
    <property type="match status" value="1"/>
</dbReference>
<evidence type="ECO:0000256" key="5">
    <source>
        <dbReference type="ARBA" id="ARBA00022505"/>
    </source>
</evidence>
<dbReference type="NCBIfam" id="NF045515">
    <property type="entry name" value="Glp_gephyrin"/>
    <property type="match status" value="1"/>
</dbReference>
<dbReference type="GO" id="GO:0061599">
    <property type="term" value="F:molybdopterin molybdotransferase activity"/>
    <property type="evidence" value="ECO:0007669"/>
    <property type="project" value="UniProtKB-UniRule"/>
</dbReference>
<dbReference type="GO" id="GO:0005829">
    <property type="term" value="C:cytosol"/>
    <property type="evidence" value="ECO:0007669"/>
    <property type="project" value="TreeGrafter"/>
</dbReference>
<evidence type="ECO:0000313" key="14">
    <source>
        <dbReference type="Proteomes" id="UP000250028"/>
    </source>
</evidence>
<dbReference type="Pfam" id="PF03454">
    <property type="entry name" value="MoeA_C"/>
    <property type="match status" value="1"/>
</dbReference>
<dbReference type="Pfam" id="PF00994">
    <property type="entry name" value="MoCF_biosynth"/>
    <property type="match status" value="1"/>
</dbReference>
<dbReference type="InterPro" id="IPR005111">
    <property type="entry name" value="MoeA_C_domain_IV"/>
</dbReference>
<comment type="cofactor">
    <cofactor evidence="1 11">
        <name>Mg(2+)</name>
        <dbReference type="ChEBI" id="CHEBI:18420"/>
    </cofactor>
</comment>
<dbReference type="FunFam" id="3.40.980.10:FF:000004">
    <property type="entry name" value="Molybdopterin molybdenumtransferase"/>
    <property type="match status" value="1"/>
</dbReference>
<dbReference type="Pfam" id="PF03453">
    <property type="entry name" value="MoeA_N"/>
    <property type="match status" value="1"/>
</dbReference>
<comment type="function">
    <text evidence="2 11">Catalyzes the insertion of molybdate into adenylated molybdopterin with the concomitant release of AMP.</text>
</comment>
<dbReference type="UniPathway" id="UPA00344"/>
<dbReference type="Gene3D" id="2.40.340.10">
    <property type="entry name" value="MoeA, C-terminal, domain IV"/>
    <property type="match status" value="1"/>
</dbReference>
<comment type="similarity">
    <text evidence="4 11">Belongs to the MoeA family.</text>
</comment>
<evidence type="ECO:0000256" key="6">
    <source>
        <dbReference type="ARBA" id="ARBA00022679"/>
    </source>
</evidence>
<name>A0A2Y8ZS32_9MICO</name>
<dbReference type="EMBL" id="UESZ01000001">
    <property type="protein sequence ID" value="SSA35190.1"/>
    <property type="molecule type" value="Genomic_DNA"/>
</dbReference>
<dbReference type="SMART" id="SM00852">
    <property type="entry name" value="MoCF_biosynth"/>
    <property type="match status" value="1"/>
</dbReference>
<comment type="catalytic activity">
    <reaction evidence="10">
        <text>adenylyl-molybdopterin + molybdate = Mo-molybdopterin + AMP + H(+)</text>
        <dbReference type="Rhea" id="RHEA:35047"/>
        <dbReference type="ChEBI" id="CHEBI:15378"/>
        <dbReference type="ChEBI" id="CHEBI:36264"/>
        <dbReference type="ChEBI" id="CHEBI:62727"/>
        <dbReference type="ChEBI" id="CHEBI:71302"/>
        <dbReference type="ChEBI" id="CHEBI:456215"/>
        <dbReference type="EC" id="2.10.1.1"/>
    </reaction>
</comment>
<dbReference type="Gene3D" id="2.170.190.11">
    <property type="entry name" value="Molybdopterin biosynthesis moea protein, domain 3"/>
    <property type="match status" value="1"/>
</dbReference>
<dbReference type="PANTHER" id="PTHR10192">
    <property type="entry name" value="MOLYBDOPTERIN BIOSYNTHESIS PROTEIN"/>
    <property type="match status" value="1"/>
</dbReference>
<gene>
    <name evidence="13" type="ORF">SAMN04489750_2539</name>
</gene>
<dbReference type="Proteomes" id="UP000250028">
    <property type="component" value="Unassembled WGS sequence"/>
</dbReference>
<comment type="pathway">
    <text evidence="3 11">Cofactor biosynthesis; molybdopterin biosynthesis.</text>
</comment>
<dbReference type="InterPro" id="IPR001453">
    <property type="entry name" value="MoaB/Mog_dom"/>
</dbReference>
<evidence type="ECO:0000313" key="13">
    <source>
        <dbReference type="EMBL" id="SSA35190.1"/>
    </source>
</evidence>
<evidence type="ECO:0000256" key="8">
    <source>
        <dbReference type="ARBA" id="ARBA00022842"/>
    </source>
</evidence>
<keyword evidence="7 11" id="KW-0479">Metal-binding</keyword>
<evidence type="ECO:0000256" key="11">
    <source>
        <dbReference type="RuleBase" id="RU365090"/>
    </source>
</evidence>
<dbReference type="RefSeq" id="WP_109686303.1">
    <property type="nucleotide sequence ID" value="NZ_QGDN01000001.1"/>
</dbReference>
<dbReference type="PANTHER" id="PTHR10192:SF5">
    <property type="entry name" value="GEPHYRIN"/>
    <property type="match status" value="1"/>
</dbReference>
<dbReference type="InterPro" id="IPR036135">
    <property type="entry name" value="MoeA_linker/N_sf"/>
</dbReference>
<dbReference type="InterPro" id="IPR038987">
    <property type="entry name" value="MoeA-like"/>
</dbReference>
<dbReference type="InterPro" id="IPR036688">
    <property type="entry name" value="MoeA_C_domain_IV_sf"/>
</dbReference>
<evidence type="ECO:0000256" key="2">
    <source>
        <dbReference type="ARBA" id="ARBA00002901"/>
    </source>
</evidence>
<reference evidence="14" key="1">
    <citation type="submission" date="2016-10" db="EMBL/GenBank/DDBJ databases">
        <authorList>
            <person name="Varghese N."/>
            <person name="Submissions S."/>
        </authorList>
    </citation>
    <scope>NUCLEOTIDE SEQUENCE [LARGE SCALE GENOMIC DNA]</scope>
    <source>
        <strain evidence="14">DSM 22951</strain>
    </source>
</reference>
<accession>A0A2Y8ZS32</accession>
<dbReference type="Gene3D" id="3.90.105.10">
    <property type="entry name" value="Molybdopterin biosynthesis moea protein, domain 2"/>
    <property type="match status" value="1"/>
</dbReference>
<evidence type="ECO:0000256" key="7">
    <source>
        <dbReference type="ARBA" id="ARBA00022723"/>
    </source>
</evidence>